<name>A0A820I4I9_9BILA</name>
<sequence>MCLDILSVLKEENNNVSAKFKCWAKQTFRLVKIGSTDFVYVKKNNLPLVTHEQIYYRVVDCRVVVGH</sequence>
<accession>A0A820I4I9</accession>
<feature type="non-terminal residue" evidence="1">
    <location>
        <position position="67"/>
    </location>
</feature>
<organism evidence="1 2">
    <name type="scientific">Adineta steineri</name>
    <dbReference type="NCBI Taxonomy" id="433720"/>
    <lineage>
        <taxon>Eukaryota</taxon>
        <taxon>Metazoa</taxon>
        <taxon>Spiralia</taxon>
        <taxon>Gnathifera</taxon>
        <taxon>Rotifera</taxon>
        <taxon>Eurotatoria</taxon>
        <taxon>Bdelloidea</taxon>
        <taxon>Adinetida</taxon>
        <taxon>Adinetidae</taxon>
        <taxon>Adineta</taxon>
    </lineage>
</organism>
<dbReference type="EMBL" id="CAJOBB010014403">
    <property type="protein sequence ID" value="CAF4304089.1"/>
    <property type="molecule type" value="Genomic_DNA"/>
</dbReference>
<proteinExistence type="predicted"/>
<reference evidence="1" key="1">
    <citation type="submission" date="2021-02" db="EMBL/GenBank/DDBJ databases">
        <authorList>
            <person name="Nowell W R."/>
        </authorList>
    </citation>
    <scope>NUCLEOTIDE SEQUENCE</scope>
</reference>
<comment type="caution">
    <text evidence="1">The sequence shown here is derived from an EMBL/GenBank/DDBJ whole genome shotgun (WGS) entry which is preliminary data.</text>
</comment>
<dbReference type="AlphaFoldDB" id="A0A820I4I9"/>
<evidence type="ECO:0000313" key="1">
    <source>
        <dbReference type="EMBL" id="CAF4304089.1"/>
    </source>
</evidence>
<protein>
    <submittedName>
        <fullName evidence="1">Uncharacterized protein</fullName>
    </submittedName>
</protein>
<gene>
    <name evidence="1" type="ORF">KXQ929_LOCUS45697</name>
</gene>
<dbReference type="Proteomes" id="UP000663868">
    <property type="component" value="Unassembled WGS sequence"/>
</dbReference>
<evidence type="ECO:0000313" key="2">
    <source>
        <dbReference type="Proteomes" id="UP000663868"/>
    </source>
</evidence>